<dbReference type="AlphaFoldDB" id="A0A2A2IG60"/>
<reference evidence="2 3" key="1">
    <citation type="submission" date="2017-08" db="EMBL/GenBank/DDBJ databases">
        <title>Virgibacillus indicus sp. nov. and Virgibacillus profoundi sp. nov, two moderately halophilic bacteria isolated from marine sediment by using the Microfluidic Streak Plate.</title>
        <authorList>
            <person name="Xu B."/>
            <person name="Hu B."/>
            <person name="Wang J."/>
            <person name="Zhu Y."/>
            <person name="Huang L."/>
            <person name="Du W."/>
            <person name="Huang Y."/>
        </authorList>
    </citation>
    <scope>NUCLEOTIDE SEQUENCE [LARGE SCALE GENOMIC DNA]</scope>
    <source>
        <strain evidence="2 3">IO3-P3-H5</strain>
    </source>
</reference>
<dbReference type="RefSeq" id="WP_095654836.1">
    <property type="nucleotide sequence ID" value="NZ_NPOA01000004.1"/>
</dbReference>
<accession>A0A2A2IG60</accession>
<keyword evidence="3" id="KW-1185">Reference proteome</keyword>
<evidence type="ECO:0000256" key="1">
    <source>
        <dbReference type="SAM" id="Coils"/>
    </source>
</evidence>
<dbReference type="EMBL" id="NPOA01000004">
    <property type="protein sequence ID" value="PAV30234.1"/>
    <property type="molecule type" value="Genomic_DNA"/>
</dbReference>
<feature type="coiled-coil region" evidence="1">
    <location>
        <begin position="109"/>
        <end position="150"/>
    </location>
</feature>
<sequence length="229" mass="27223">MIKKVVLTSSGIKNKQVIEHEKINDFQTYLLKDQLNDLENNYDKEEQEQYKRHLLLLVEVDKHLFTVCHLDQIEMIKQYDGNQILEMLISNFNKELSGNKAINWGMAQYLNKEDEFNQVKENKRKENERYKLEQKQIREEKEKQHQKERDRELETSLNELLAGNKIDNYDFVDLCDKYSIKLPLRTRGWALKSLNEIGKDQYSYGGNPSKVVFNYVEKLINVAMTEQAI</sequence>
<name>A0A2A2IG60_9BACI</name>
<evidence type="ECO:0000313" key="2">
    <source>
        <dbReference type="EMBL" id="PAV30234.1"/>
    </source>
</evidence>
<comment type="caution">
    <text evidence="2">The sequence shown here is derived from an EMBL/GenBank/DDBJ whole genome shotgun (WGS) entry which is preliminary data.</text>
</comment>
<protein>
    <submittedName>
        <fullName evidence="2">Uncharacterized protein</fullName>
    </submittedName>
</protein>
<dbReference type="Proteomes" id="UP000218887">
    <property type="component" value="Unassembled WGS sequence"/>
</dbReference>
<organism evidence="2 3">
    <name type="scientific">Virgibacillus profundi</name>
    <dbReference type="NCBI Taxonomy" id="2024555"/>
    <lineage>
        <taxon>Bacteria</taxon>
        <taxon>Bacillati</taxon>
        <taxon>Bacillota</taxon>
        <taxon>Bacilli</taxon>
        <taxon>Bacillales</taxon>
        <taxon>Bacillaceae</taxon>
        <taxon>Virgibacillus</taxon>
    </lineage>
</organism>
<proteinExistence type="predicted"/>
<keyword evidence="1" id="KW-0175">Coiled coil</keyword>
<gene>
    <name evidence="2" type="ORF">CIL05_07135</name>
</gene>
<evidence type="ECO:0000313" key="3">
    <source>
        <dbReference type="Proteomes" id="UP000218887"/>
    </source>
</evidence>